<dbReference type="InterPro" id="IPR052158">
    <property type="entry name" value="INH-QAR"/>
</dbReference>
<dbReference type="Proteomes" id="UP000011863">
    <property type="component" value="Chromosome"/>
</dbReference>
<keyword evidence="1" id="KW-0805">Transcription regulation</keyword>
<organism evidence="4 5">
    <name type="scientific">Ilumatobacter coccineus (strain NBRC 103263 / KCTC 29153 / YM16-304)</name>
    <dbReference type="NCBI Taxonomy" id="1313172"/>
    <lineage>
        <taxon>Bacteria</taxon>
        <taxon>Bacillati</taxon>
        <taxon>Actinomycetota</taxon>
        <taxon>Acidimicrobiia</taxon>
        <taxon>Acidimicrobiales</taxon>
        <taxon>Ilumatobacteraceae</taxon>
        <taxon>Ilumatobacter</taxon>
    </lineage>
</organism>
<dbReference type="InterPro" id="IPR009057">
    <property type="entry name" value="Homeodomain-like_sf"/>
</dbReference>
<evidence type="ECO:0000313" key="5">
    <source>
        <dbReference type="Proteomes" id="UP000011863"/>
    </source>
</evidence>
<dbReference type="PANTHER" id="PTHR43130">
    <property type="entry name" value="ARAC-FAMILY TRANSCRIPTIONAL REGULATOR"/>
    <property type="match status" value="1"/>
</dbReference>
<dbReference type="EMBL" id="AP012057">
    <property type="protein sequence ID" value="BAN01291.1"/>
    <property type="molecule type" value="Genomic_DNA"/>
</dbReference>
<dbReference type="Pfam" id="PF01965">
    <property type="entry name" value="DJ-1_PfpI"/>
    <property type="match status" value="1"/>
</dbReference>
<dbReference type="InterPro" id="IPR018060">
    <property type="entry name" value="HTH_AraC"/>
</dbReference>
<dbReference type="Gene3D" id="1.10.10.60">
    <property type="entry name" value="Homeodomain-like"/>
    <property type="match status" value="1"/>
</dbReference>
<dbReference type="SUPFAM" id="SSF46689">
    <property type="entry name" value="Homeodomain-like"/>
    <property type="match status" value="2"/>
</dbReference>
<dbReference type="GO" id="GO:0003700">
    <property type="term" value="F:DNA-binding transcription factor activity"/>
    <property type="evidence" value="ECO:0007669"/>
    <property type="project" value="InterPro"/>
</dbReference>
<dbReference type="KEGG" id="aym:YM304_09770"/>
<dbReference type="PROSITE" id="PS01124">
    <property type="entry name" value="HTH_ARAC_FAMILY_2"/>
    <property type="match status" value="1"/>
</dbReference>
<keyword evidence="2" id="KW-0804">Transcription</keyword>
<dbReference type="SUPFAM" id="SSF52317">
    <property type="entry name" value="Class I glutamine amidotransferase-like"/>
    <property type="match status" value="1"/>
</dbReference>
<dbReference type="CDD" id="cd03137">
    <property type="entry name" value="GATase1_AraC_1"/>
    <property type="match status" value="1"/>
</dbReference>
<protein>
    <submittedName>
        <fullName evidence="4">Putative AraC family transcriptional regulator</fullName>
    </submittedName>
</protein>
<evidence type="ECO:0000313" key="4">
    <source>
        <dbReference type="EMBL" id="BAN01291.1"/>
    </source>
</evidence>
<reference evidence="4 5" key="1">
    <citation type="journal article" date="2013" name="Int. J. Syst. Evol. Microbiol.">
        <title>Ilumatobacter nonamiense sp. nov. and Ilumatobacter coccineum sp. nov., isolated from seashore sand.</title>
        <authorList>
            <person name="Matsumoto A."/>
            <person name="Kasai H."/>
            <person name="Matsuo Y."/>
            <person name="Shizuri Y."/>
            <person name="Ichikawa N."/>
            <person name="Fujita N."/>
            <person name="Omura S."/>
            <person name="Takahashi Y."/>
        </authorList>
    </citation>
    <scope>NUCLEOTIDE SEQUENCE [LARGE SCALE GENOMIC DNA]</scope>
    <source>
        <strain evidence="5">NBRC 103263 / KCTC 29153 / YM16-304</strain>
    </source>
</reference>
<dbReference type="Pfam" id="PF12833">
    <property type="entry name" value="HTH_18"/>
    <property type="match status" value="1"/>
</dbReference>
<evidence type="ECO:0000256" key="2">
    <source>
        <dbReference type="ARBA" id="ARBA00023163"/>
    </source>
</evidence>
<dbReference type="SMART" id="SM00342">
    <property type="entry name" value="HTH_ARAC"/>
    <property type="match status" value="1"/>
</dbReference>
<accession>A0A6C7E3L5</accession>
<evidence type="ECO:0000259" key="3">
    <source>
        <dbReference type="PROSITE" id="PS01124"/>
    </source>
</evidence>
<sequence length="346" mass="37182">MHRVVVVAFPGVQSLDVAGPAEVFAGANSVMNATGADRAAGYHVTIASLDGGVVTTESAVRLDTESFASILEPIDTLVVAGGFAVWRHRSDPRFVAALDDLIARSTRLVTVCTGATLAAVTGALDGHRVTTHWARANRLAEAHPAVTVDADPIFIRSDLPGRHDVWSSAGVTAGIDLCLAIVEHDHSTEIAQEVGRWLVMYLRRPGGQSQFASPTWIRQAPVGPIQQAQESVIDDPGGDHRVAALAARVAMSERHFVRRFTDEVGLSPAKFVSRIRIDAARHELERSDDTVASIAARCGFGTAETLRRSLHRHLGVSPEAYRQRFSHAADSRTLIQHPPHTESSSA</sequence>
<evidence type="ECO:0000256" key="1">
    <source>
        <dbReference type="ARBA" id="ARBA00023015"/>
    </source>
</evidence>
<keyword evidence="5" id="KW-1185">Reference proteome</keyword>
<dbReference type="PANTHER" id="PTHR43130:SF3">
    <property type="entry name" value="HTH-TYPE TRANSCRIPTIONAL REGULATOR RV1931C"/>
    <property type="match status" value="1"/>
</dbReference>
<gene>
    <name evidence="4" type="ORF">YM304_09770</name>
</gene>
<dbReference type="AlphaFoldDB" id="A0A6C7E3L5"/>
<name>A0A6C7E3L5_ILUCY</name>
<dbReference type="InterPro" id="IPR029062">
    <property type="entry name" value="Class_I_gatase-like"/>
</dbReference>
<dbReference type="RefSeq" id="WP_015440538.1">
    <property type="nucleotide sequence ID" value="NC_020520.1"/>
</dbReference>
<proteinExistence type="predicted"/>
<feature type="domain" description="HTH araC/xylS-type" evidence="3">
    <location>
        <begin position="226"/>
        <end position="324"/>
    </location>
</feature>
<dbReference type="InterPro" id="IPR002818">
    <property type="entry name" value="DJ-1/PfpI"/>
</dbReference>
<dbReference type="Gene3D" id="3.40.50.880">
    <property type="match status" value="1"/>
</dbReference>
<dbReference type="OrthoDB" id="3992151at2"/>
<dbReference type="GO" id="GO:0043565">
    <property type="term" value="F:sequence-specific DNA binding"/>
    <property type="evidence" value="ECO:0007669"/>
    <property type="project" value="InterPro"/>
</dbReference>